<protein>
    <submittedName>
        <fullName evidence="1">Uncharacterized protein</fullName>
    </submittedName>
</protein>
<accession>A0A8S9RQ03</accession>
<dbReference type="AlphaFoldDB" id="A0A8S9RQ03"/>
<comment type="caution">
    <text evidence="1">The sequence shown here is derived from an EMBL/GenBank/DDBJ whole genome shotgun (WGS) entry which is preliminary data.</text>
</comment>
<gene>
    <name evidence="1" type="ORF">F2Q69_00058490</name>
</gene>
<evidence type="ECO:0000313" key="1">
    <source>
        <dbReference type="EMBL" id="KAF3574267.1"/>
    </source>
</evidence>
<organism evidence="1 2">
    <name type="scientific">Brassica cretica</name>
    <name type="common">Mustard</name>
    <dbReference type="NCBI Taxonomy" id="69181"/>
    <lineage>
        <taxon>Eukaryota</taxon>
        <taxon>Viridiplantae</taxon>
        <taxon>Streptophyta</taxon>
        <taxon>Embryophyta</taxon>
        <taxon>Tracheophyta</taxon>
        <taxon>Spermatophyta</taxon>
        <taxon>Magnoliopsida</taxon>
        <taxon>eudicotyledons</taxon>
        <taxon>Gunneridae</taxon>
        <taxon>Pentapetalae</taxon>
        <taxon>rosids</taxon>
        <taxon>malvids</taxon>
        <taxon>Brassicales</taxon>
        <taxon>Brassicaceae</taxon>
        <taxon>Brassiceae</taxon>
        <taxon>Brassica</taxon>
    </lineage>
</organism>
<reference evidence="1" key="1">
    <citation type="submission" date="2019-12" db="EMBL/GenBank/DDBJ databases">
        <title>Genome sequencing and annotation of Brassica cretica.</title>
        <authorList>
            <person name="Studholme D.J."/>
            <person name="Sarris P."/>
        </authorList>
    </citation>
    <scope>NUCLEOTIDE SEQUENCE</scope>
    <source>
        <strain evidence="1">PFS-109/04</strain>
        <tissue evidence="1">Leaf</tissue>
    </source>
</reference>
<name>A0A8S9RQ03_BRACR</name>
<proteinExistence type="predicted"/>
<evidence type="ECO:0000313" key="2">
    <source>
        <dbReference type="Proteomes" id="UP000712600"/>
    </source>
</evidence>
<sequence length="74" mass="8272">MIARQSLLACGRLIGNVSCPGCGLRLRSDCDRLKLRRGRELEQTREQETRSGLGFVGSPARVRVLGFYRFGFLA</sequence>
<dbReference type="EMBL" id="QGKX02000095">
    <property type="protein sequence ID" value="KAF3574267.1"/>
    <property type="molecule type" value="Genomic_DNA"/>
</dbReference>
<dbReference type="Proteomes" id="UP000712600">
    <property type="component" value="Unassembled WGS sequence"/>
</dbReference>